<dbReference type="EMBL" id="JAQQAF010000003">
    <property type="protein sequence ID" value="KAJ8499719.1"/>
    <property type="molecule type" value="Genomic_DNA"/>
</dbReference>
<keyword evidence="2" id="KW-1185">Reference proteome</keyword>
<protein>
    <submittedName>
        <fullName evidence="1">Uncharacterized protein</fullName>
    </submittedName>
</protein>
<reference evidence="1 2" key="1">
    <citation type="submission" date="2022-12" db="EMBL/GenBank/DDBJ databases">
        <title>Chromosome-scale assembly of the Ensete ventricosum genome.</title>
        <authorList>
            <person name="Dussert Y."/>
            <person name="Stocks J."/>
            <person name="Wendawek A."/>
            <person name="Woldeyes F."/>
            <person name="Nichols R.A."/>
            <person name="Borrell J.S."/>
        </authorList>
    </citation>
    <scope>NUCLEOTIDE SEQUENCE [LARGE SCALE GENOMIC DNA]</scope>
    <source>
        <strain evidence="2">cv. Maze</strain>
        <tissue evidence="1">Seeds</tissue>
    </source>
</reference>
<name>A0AAV8PV83_ENSVE</name>
<proteinExistence type="predicted"/>
<evidence type="ECO:0000313" key="2">
    <source>
        <dbReference type="Proteomes" id="UP001222027"/>
    </source>
</evidence>
<dbReference type="Proteomes" id="UP001222027">
    <property type="component" value="Unassembled WGS sequence"/>
</dbReference>
<accession>A0AAV8PV83</accession>
<evidence type="ECO:0000313" key="1">
    <source>
        <dbReference type="EMBL" id="KAJ8499719.1"/>
    </source>
</evidence>
<comment type="caution">
    <text evidence="1">The sequence shown here is derived from an EMBL/GenBank/DDBJ whole genome shotgun (WGS) entry which is preliminary data.</text>
</comment>
<organism evidence="1 2">
    <name type="scientific">Ensete ventricosum</name>
    <name type="common">Abyssinian banana</name>
    <name type="synonym">Musa ensete</name>
    <dbReference type="NCBI Taxonomy" id="4639"/>
    <lineage>
        <taxon>Eukaryota</taxon>
        <taxon>Viridiplantae</taxon>
        <taxon>Streptophyta</taxon>
        <taxon>Embryophyta</taxon>
        <taxon>Tracheophyta</taxon>
        <taxon>Spermatophyta</taxon>
        <taxon>Magnoliopsida</taxon>
        <taxon>Liliopsida</taxon>
        <taxon>Zingiberales</taxon>
        <taxon>Musaceae</taxon>
        <taxon>Ensete</taxon>
    </lineage>
</organism>
<gene>
    <name evidence="1" type="ORF">OPV22_010271</name>
</gene>
<dbReference type="AlphaFoldDB" id="A0AAV8PV83"/>
<sequence>MTIAGQTYAWGTPSTVGDTEFRKTSERSVAVHLGSRRHWYGQDRPGARISKTCHASIGFLGLSTALPPSAVRLIHRHAAPTYENIKAEGRGRALTPTPHSHTLPSSLLSRLLLFPFLSCLRRGFHEEKPSV</sequence>